<feature type="compositionally biased region" description="Pro residues" evidence="2">
    <location>
        <begin position="154"/>
        <end position="167"/>
    </location>
</feature>
<dbReference type="Proteomes" id="UP000265515">
    <property type="component" value="Unassembled WGS sequence"/>
</dbReference>
<keyword evidence="4" id="KW-1185">Reference proteome</keyword>
<feature type="compositionally biased region" description="Low complexity" evidence="2">
    <location>
        <begin position="168"/>
        <end position="184"/>
    </location>
</feature>
<dbReference type="AlphaFoldDB" id="A0A388JN27"/>
<organism evidence="3 4">
    <name type="scientific">Chara braunii</name>
    <name type="common">Braun's stonewort</name>
    <dbReference type="NCBI Taxonomy" id="69332"/>
    <lineage>
        <taxon>Eukaryota</taxon>
        <taxon>Viridiplantae</taxon>
        <taxon>Streptophyta</taxon>
        <taxon>Charophyceae</taxon>
        <taxon>Charales</taxon>
        <taxon>Characeae</taxon>
        <taxon>Chara</taxon>
    </lineage>
</organism>
<dbReference type="Gramene" id="GBG59181">
    <property type="protein sequence ID" value="GBG59181"/>
    <property type="gene ID" value="CBR_g32197"/>
</dbReference>
<dbReference type="EMBL" id="BFEA01000003">
    <property type="protein sequence ID" value="GBG59181.1"/>
    <property type="molecule type" value="Genomic_DNA"/>
</dbReference>
<evidence type="ECO:0008006" key="5">
    <source>
        <dbReference type="Google" id="ProtNLM"/>
    </source>
</evidence>
<feature type="coiled-coil region" evidence="1">
    <location>
        <begin position="516"/>
        <end position="560"/>
    </location>
</feature>
<feature type="coiled-coil region" evidence="1">
    <location>
        <begin position="598"/>
        <end position="625"/>
    </location>
</feature>
<comment type="caution">
    <text evidence="3">The sequence shown here is derived from an EMBL/GenBank/DDBJ whole genome shotgun (WGS) entry which is preliminary data.</text>
</comment>
<feature type="region of interest" description="Disordered" evidence="2">
    <location>
        <begin position="1"/>
        <end position="41"/>
    </location>
</feature>
<proteinExistence type="predicted"/>
<feature type="region of interest" description="Disordered" evidence="2">
    <location>
        <begin position="151"/>
        <end position="215"/>
    </location>
</feature>
<evidence type="ECO:0000256" key="1">
    <source>
        <dbReference type="SAM" id="Coils"/>
    </source>
</evidence>
<name>A0A388JN27_CHABU</name>
<accession>A0A388JN27</accession>
<gene>
    <name evidence="3" type="ORF">CBR_g32197</name>
</gene>
<feature type="compositionally biased region" description="Polar residues" evidence="2">
    <location>
        <begin position="1"/>
        <end position="11"/>
    </location>
</feature>
<sequence length="718" mass="79973">MSDHGAQQQPQVEVVMKVEGQHPSTSTPPSPPLTATQQEKELQRQLDRLAERQEAAELEAATDYSRREYLLQQLDKVLSDDRCAQVTKDLAEMIILEHKITSSYFTNWDDCFDRLERRVDSLAAQQSKILDAIQNLTAQLSAAKLIAPQLPLIKPKPSPPSTPPSSPPGSVHSSRSPSHSQKASGKATYVVVTAGDQRDPKIPAPNKFRGDDPKTDVGDWAARTKAYLRGFVCAEQTKVATVLGLLEGPALKWATSTSSSLQQSMEDWAFGLGVDRLLQALKDRFADKERARKAADRISRLGQQRYSGTLQALFAEFEQLTSTPGLVMSTYDLLTNFRRAALEKFVVALYSAGHKDWRSFGRTALDMEAKLHVQGPSSDRRKGSDCLGTARAASFCYEDPEPDQDPGQDELQSLAAFFLHLKDSAAVTRQTVTRQTVPRQQYATVPRQQCHVRNSATSAVPRQSQCHVRNSATSAVPRQQCHVSSATSAVPRQSQCHVSMTGAALGMPDQLANETLAEYKQRFQAQIDLIEAEEKRQLAAKAARVRRKEAQDLLQRHEATSIERLKFWHFEPNSDEATPEEQHKEFMAKLVTTLVYTCNHLQSELANLQRAVRNHKTQHEDATRALDARVQDLEQVTPRPDVGASSSAPSSRQLEERIDHVVEMLGDISTFAAPTTISSQLHTLKTEVQQLQSTNADGNPKLYKMPTFQLDKFDDYTQ</sequence>
<evidence type="ECO:0000313" key="4">
    <source>
        <dbReference type="Proteomes" id="UP000265515"/>
    </source>
</evidence>
<evidence type="ECO:0000256" key="2">
    <source>
        <dbReference type="SAM" id="MobiDB-lite"/>
    </source>
</evidence>
<keyword evidence="1" id="KW-0175">Coiled coil</keyword>
<protein>
    <recommendedName>
        <fullName evidence="5">Retrotransposon gag domain-containing protein</fullName>
    </recommendedName>
</protein>
<reference evidence="3 4" key="1">
    <citation type="journal article" date="2018" name="Cell">
        <title>The Chara Genome: Secondary Complexity and Implications for Plant Terrestrialization.</title>
        <authorList>
            <person name="Nishiyama T."/>
            <person name="Sakayama H."/>
            <person name="Vries J.D."/>
            <person name="Buschmann H."/>
            <person name="Saint-Marcoux D."/>
            <person name="Ullrich K.K."/>
            <person name="Haas F.B."/>
            <person name="Vanderstraeten L."/>
            <person name="Becker D."/>
            <person name="Lang D."/>
            <person name="Vosolsobe S."/>
            <person name="Rombauts S."/>
            <person name="Wilhelmsson P.K.I."/>
            <person name="Janitza P."/>
            <person name="Kern R."/>
            <person name="Heyl A."/>
            <person name="Rumpler F."/>
            <person name="Villalobos L.I.A.C."/>
            <person name="Clay J.M."/>
            <person name="Skokan R."/>
            <person name="Toyoda A."/>
            <person name="Suzuki Y."/>
            <person name="Kagoshima H."/>
            <person name="Schijlen E."/>
            <person name="Tajeshwar N."/>
            <person name="Catarino B."/>
            <person name="Hetherington A.J."/>
            <person name="Saltykova A."/>
            <person name="Bonnot C."/>
            <person name="Breuninger H."/>
            <person name="Symeonidi A."/>
            <person name="Radhakrishnan G.V."/>
            <person name="Van Nieuwerburgh F."/>
            <person name="Deforce D."/>
            <person name="Chang C."/>
            <person name="Karol K.G."/>
            <person name="Hedrich R."/>
            <person name="Ulvskov P."/>
            <person name="Glockner G."/>
            <person name="Delwiche C.F."/>
            <person name="Petrasek J."/>
            <person name="Van de Peer Y."/>
            <person name="Friml J."/>
            <person name="Beilby M."/>
            <person name="Dolan L."/>
            <person name="Kohara Y."/>
            <person name="Sugano S."/>
            <person name="Fujiyama A."/>
            <person name="Delaux P.-M."/>
            <person name="Quint M."/>
            <person name="TheiBen G."/>
            <person name="Hagemann M."/>
            <person name="Harholt J."/>
            <person name="Dunand C."/>
            <person name="Zachgo S."/>
            <person name="Langdale J."/>
            <person name="Maumus F."/>
            <person name="Straeten D.V.D."/>
            <person name="Gould S.B."/>
            <person name="Rensing S.A."/>
        </authorList>
    </citation>
    <scope>NUCLEOTIDE SEQUENCE [LARGE SCALE GENOMIC DNA]</scope>
    <source>
        <strain evidence="3 4">S276</strain>
    </source>
</reference>
<evidence type="ECO:0000313" key="3">
    <source>
        <dbReference type="EMBL" id="GBG59181.1"/>
    </source>
</evidence>